<proteinExistence type="predicted"/>
<organism evidence="1 2">
    <name type="scientific">Lactobacillus kullabergensis</name>
    <dbReference type="NCBI Taxonomy" id="1218493"/>
    <lineage>
        <taxon>Bacteria</taxon>
        <taxon>Bacillati</taxon>
        <taxon>Bacillota</taxon>
        <taxon>Bacilli</taxon>
        <taxon>Lactobacillales</taxon>
        <taxon>Lactobacillaceae</taxon>
        <taxon>Lactobacillus</taxon>
    </lineage>
</organism>
<gene>
    <name evidence="1" type="ORF">DKL58_08420</name>
</gene>
<protein>
    <submittedName>
        <fullName evidence="1">Uncharacterized protein</fullName>
    </submittedName>
</protein>
<keyword evidence="2" id="KW-1185">Reference proteome</keyword>
<dbReference type="EMBL" id="CP029477">
    <property type="protein sequence ID" value="AWM76000.1"/>
    <property type="molecule type" value="Genomic_DNA"/>
</dbReference>
<sequence>MEKTKQENLMKLFKSTLKNLETEYTARVDDYDDNIYLSVFTKEDFRRALGLLGAIGAFFSTSYLPEPELEFQICIRNYGLDLSDLVKMLPKS</sequence>
<accession>A0ABN5LJX9</accession>
<evidence type="ECO:0000313" key="2">
    <source>
        <dbReference type="Proteomes" id="UP000246036"/>
    </source>
</evidence>
<name>A0ABN5LJX9_9LACO</name>
<dbReference type="RefSeq" id="WP_046325577.1">
    <property type="nucleotide sequence ID" value="NZ_CP029477.1"/>
</dbReference>
<reference evidence="1 2" key="1">
    <citation type="submission" date="2018-05" db="EMBL/GenBank/DDBJ databases">
        <title>Reference genomes for bee gut microbiota database.</title>
        <authorList>
            <person name="Ellegaard K.M."/>
        </authorList>
    </citation>
    <scope>NUCLEOTIDE SEQUENCE [LARGE SCALE GENOMIC DNA]</scope>
    <source>
        <strain evidence="1 2">ESL0186</strain>
    </source>
</reference>
<evidence type="ECO:0000313" key="1">
    <source>
        <dbReference type="EMBL" id="AWM76000.1"/>
    </source>
</evidence>
<dbReference type="Proteomes" id="UP000246036">
    <property type="component" value="Chromosome"/>
</dbReference>